<evidence type="ECO:0000256" key="8">
    <source>
        <dbReference type="ARBA" id="ARBA00023136"/>
    </source>
</evidence>
<dbReference type="InterPro" id="IPR013783">
    <property type="entry name" value="Ig-like_fold"/>
</dbReference>
<dbReference type="SMART" id="SM00013">
    <property type="entry name" value="LRRNT"/>
    <property type="match status" value="1"/>
</dbReference>
<name>A0A9D4QPM6_DREPO</name>
<keyword evidence="9" id="KW-1015">Disulfide bond</keyword>
<keyword evidence="8" id="KW-0472">Membrane</keyword>
<dbReference type="EMBL" id="JAIWYP010000004">
    <property type="protein sequence ID" value="KAH3837780.1"/>
    <property type="molecule type" value="Genomic_DNA"/>
</dbReference>
<dbReference type="InterPro" id="IPR003598">
    <property type="entry name" value="Ig_sub2"/>
</dbReference>
<dbReference type="InterPro" id="IPR000372">
    <property type="entry name" value="LRRNT"/>
</dbReference>
<dbReference type="SMART" id="SM00365">
    <property type="entry name" value="LRR_SD22"/>
    <property type="match status" value="8"/>
</dbReference>
<keyword evidence="5" id="KW-0732">Signal</keyword>
<proteinExistence type="predicted"/>
<dbReference type="SUPFAM" id="SSF48726">
    <property type="entry name" value="Immunoglobulin"/>
    <property type="match status" value="1"/>
</dbReference>
<evidence type="ECO:0000256" key="4">
    <source>
        <dbReference type="ARBA" id="ARBA00022692"/>
    </source>
</evidence>
<dbReference type="Gene3D" id="2.60.40.10">
    <property type="entry name" value="Immunoglobulins"/>
    <property type="match status" value="1"/>
</dbReference>
<comment type="subcellular location">
    <subcellularLocation>
        <location evidence="1">Cell membrane</location>
    </subcellularLocation>
</comment>
<organism evidence="11 12">
    <name type="scientific">Dreissena polymorpha</name>
    <name type="common">Zebra mussel</name>
    <name type="synonym">Mytilus polymorpha</name>
    <dbReference type="NCBI Taxonomy" id="45954"/>
    <lineage>
        <taxon>Eukaryota</taxon>
        <taxon>Metazoa</taxon>
        <taxon>Spiralia</taxon>
        <taxon>Lophotrochozoa</taxon>
        <taxon>Mollusca</taxon>
        <taxon>Bivalvia</taxon>
        <taxon>Autobranchia</taxon>
        <taxon>Heteroconchia</taxon>
        <taxon>Euheterodonta</taxon>
        <taxon>Imparidentia</taxon>
        <taxon>Neoheterodontei</taxon>
        <taxon>Myida</taxon>
        <taxon>Dreissenoidea</taxon>
        <taxon>Dreissenidae</taxon>
        <taxon>Dreissena</taxon>
    </lineage>
</organism>
<dbReference type="PANTHER" id="PTHR24369">
    <property type="entry name" value="ANTIGEN BSP, PUTATIVE-RELATED"/>
    <property type="match status" value="1"/>
</dbReference>
<evidence type="ECO:0000256" key="3">
    <source>
        <dbReference type="ARBA" id="ARBA00022614"/>
    </source>
</evidence>
<evidence type="ECO:0000256" key="1">
    <source>
        <dbReference type="ARBA" id="ARBA00004236"/>
    </source>
</evidence>
<evidence type="ECO:0000256" key="5">
    <source>
        <dbReference type="ARBA" id="ARBA00022729"/>
    </source>
</evidence>
<dbReference type="FunFam" id="3.80.10.10:FF:001360">
    <property type="entry name" value="Uncharacterized protein"/>
    <property type="match status" value="1"/>
</dbReference>
<accession>A0A9D4QPM6</accession>
<dbReference type="Gene3D" id="3.80.10.10">
    <property type="entry name" value="Ribonuclease Inhibitor"/>
    <property type="match status" value="2"/>
</dbReference>
<dbReference type="SMART" id="SM00408">
    <property type="entry name" value="IGc2"/>
    <property type="match status" value="1"/>
</dbReference>
<keyword evidence="2" id="KW-1003">Cell membrane</keyword>
<keyword evidence="3" id="KW-0433">Leucine-rich repeat</keyword>
<dbReference type="Pfam" id="PF00560">
    <property type="entry name" value="LRR_1"/>
    <property type="match status" value="1"/>
</dbReference>
<evidence type="ECO:0000256" key="7">
    <source>
        <dbReference type="ARBA" id="ARBA00022989"/>
    </source>
</evidence>
<dbReference type="Pfam" id="PF13855">
    <property type="entry name" value="LRR_8"/>
    <property type="match status" value="3"/>
</dbReference>
<dbReference type="InterPro" id="IPR050541">
    <property type="entry name" value="LRR_TM_domain-containing"/>
</dbReference>
<dbReference type="InterPro" id="IPR003591">
    <property type="entry name" value="Leu-rich_rpt_typical-subtyp"/>
</dbReference>
<dbReference type="Proteomes" id="UP000828390">
    <property type="component" value="Unassembled WGS sequence"/>
</dbReference>
<evidence type="ECO:0000256" key="9">
    <source>
        <dbReference type="ARBA" id="ARBA00023157"/>
    </source>
</evidence>
<reference evidence="11" key="2">
    <citation type="submission" date="2020-11" db="EMBL/GenBank/DDBJ databases">
        <authorList>
            <person name="McCartney M.A."/>
            <person name="Auch B."/>
            <person name="Kono T."/>
            <person name="Mallez S."/>
            <person name="Becker A."/>
            <person name="Gohl D.M."/>
            <person name="Silverstein K.A.T."/>
            <person name="Koren S."/>
            <person name="Bechman K.B."/>
            <person name="Herman A."/>
            <person name="Abrahante J.E."/>
            <person name="Garbe J."/>
        </authorList>
    </citation>
    <scope>NUCLEOTIDE SEQUENCE</scope>
    <source>
        <strain evidence="11">Duluth1</strain>
        <tissue evidence="11">Whole animal</tissue>
    </source>
</reference>
<dbReference type="InterPro" id="IPR001611">
    <property type="entry name" value="Leu-rich_rpt"/>
</dbReference>
<dbReference type="PROSITE" id="PS50835">
    <property type="entry name" value="IG_LIKE"/>
    <property type="match status" value="1"/>
</dbReference>
<gene>
    <name evidence="11" type="ORF">DPMN_111181</name>
</gene>
<sequence>MSSTRASLRHPSEIMGRPSKVMAQSVRMVTPFIACLLVCAHATASMACPEGCECIINNLSSHVTCADQSLTSIPEGIPSNITDIRLRGNKISNISSVFHIFTGLVTADISLNNIQSVHSNDLFRNNHLKELILSNNKITTLNAEAFINVPNLLVINLSNNNICVLKSAIFHNLFSLKVIDLRNNSIQLLEADAFTNLTDLQSLDLSYNQITTIPDELFRDMNKLKSLNLQQNRITAFNGEGLFSATNSLEYLDLSFNLLENVTKSDLTFQALTHLDLAGNNISQFTSDLFHQLDNLTVLVLDGNPISSISTAVFEHLSSLRNLTISYLKSLTYLSPNTFKGLSSLECLELNNNPLLSFIHPELFAPLTSIRTLDLSLNNITNLQNASFEHNSGLSILDIQGNTLPCDCSIDWIIEEIQMNSSFLRGAQSLSCANTSSSDTILITALNLEILHCSDVTIMAHTSDSSFRVGRPAILKCVASSDPSPEITWITPRNLVLKYHDFHPLSSLSYLPLNDTAVHKAFHSTHDWHEQPHYFPESETHPDRIVILEDGSLYIDYVMRMDGGPYKCIASNPRNSSEVTITVFLDYDVLRDVYHWSLVIGLSCAGAFFCLNLTYSLTLAGVRKCISQQRRVRVRHMIETIDKYKTARLGSIKENYNNQVGKIRDQYHFQLGRLREHHQNQVNRMGRMREGATLRMEKLKENYNNQLGRLKDYSSSQLVQLRERYNSQVDKIKDYGNDKLDRIHEKYKIKQQHVIKLFEMMNLENCRTAFDSECVRAESMILQSEPFTEDVPLHSPIDSVSMSESEYMTATSSESSRYASQEDVQSRIHEHDLEMVPLKKHQQEYEHQCTSSGSTTLPDSRGHTDLCDENLPSVSYTAKNRLTDSPYQKRLKHNRDRMRLPLNNGSTEETRRLYRPDCDIDTQPPTRRVNSEYYSDFLQRSQHAGEEVDHIDWETKSCTSVPVQEKSSNNSGQKCSATDIHVTEKADNNAGPGTNRHSDVGQRGGLVLSGCIIKESVV</sequence>
<keyword evidence="4" id="KW-0812">Transmembrane</keyword>
<keyword evidence="7" id="KW-1133">Transmembrane helix</keyword>
<evidence type="ECO:0000313" key="11">
    <source>
        <dbReference type="EMBL" id="KAH3837780.1"/>
    </source>
</evidence>
<feature type="domain" description="Ig-like" evidence="10">
    <location>
        <begin position="454"/>
        <end position="582"/>
    </location>
</feature>
<dbReference type="SMART" id="SM00409">
    <property type="entry name" value="IG"/>
    <property type="match status" value="1"/>
</dbReference>
<evidence type="ECO:0000313" key="12">
    <source>
        <dbReference type="Proteomes" id="UP000828390"/>
    </source>
</evidence>
<dbReference type="InterPro" id="IPR036179">
    <property type="entry name" value="Ig-like_dom_sf"/>
</dbReference>
<dbReference type="SMART" id="SM00369">
    <property type="entry name" value="LRR_TYP"/>
    <property type="match status" value="9"/>
</dbReference>
<dbReference type="PANTHER" id="PTHR24369:SF204">
    <property type="entry name" value="PROTEIN PHOSPHATASE 1 REGULATORY SUBUNIT 29-RELATED"/>
    <property type="match status" value="1"/>
</dbReference>
<dbReference type="InterPro" id="IPR032675">
    <property type="entry name" value="LRR_dom_sf"/>
</dbReference>
<keyword evidence="12" id="KW-1185">Reference proteome</keyword>
<comment type="caution">
    <text evidence="11">The sequence shown here is derived from an EMBL/GenBank/DDBJ whole genome shotgun (WGS) entry which is preliminary data.</text>
</comment>
<dbReference type="PROSITE" id="PS51450">
    <property type="entry name" value="LRR"/>
    <property type="match status" value="5"/>
</dbReference>
<dbReference type="GO" id="GO:0005886">
    <property type="term" value="C:plasma membrane"/>
    <property type="evidence" value="ECO:0007669"/>
    <property type="project" value="UniProtKB-SubCell"/>
</dbReference>
<evidence type="ECO:0000256" key="6">
    <source>
        <dbReference type="ARBA" id="ARBA00022737"/>
    </source>
</evidence>
<evidence type="ECO:0000259" key="10">
    <source>
        <dbReference type="PROSITE" id="PS50835"/>
    </source>
</evidence>
<dbReference type="SUPFAM" id="SSF52058">
    <property type="entry name" value="L domain-like"/>
    <property type="match status" value="1"/>
</dbReference>
<keyword evidence="6" id="KW-0677">Repeat</keyword>
<protein>
    <recommendedName>
        <fullName evidence="10">Ig-like domain-containing protein</fullName>
    </recommendedName>
</protein>
<dbReference type="OrthoDB" id="10061535at2759"/>
<dbReference type="FunFam" id="3.80.10.10:FF:001438">
    <property type="entry name" value="Uncharacterized protein"/>
    <property type="match status" value="1"/>
</dbReference>
<dbReference type="InterPro" id="IPR007110">
    <property type="entry name" value="Ig-like_dom"/>
</dbReference>
<evidence type="ECO:0000256" key="2">
    <source>
        <dbReference type="ARBA" id="ARBA00022475"/>
    </source>
</evidence>
<reference evidence="11" key="1">
    <citation type="journal article" date="2019" name="bioRxiv">
        <title>The Genome of the Zebra Mussel, Dreissena polymorpha: A Resource for Invasive Species Research.</title>
        <authorList>
            <person name="McCartney M.A."/>
            <person name="Auch B."/>
            <person name="Kono T."/>
            <person name="Mallez S."/>
            <person name="Zhang Y."/>
            <person name="Obille A."/>
            <person name="Becker A."/>
            <person name="Abrahante J.E."/>
            <person name="Garbe J."/>
            <person name="Badalamenti J.P."/>
            <person name="Herman A."/>
            <person name="Mangelson H."/>
            <person name="Liachko I."/>
            <person name="Sullivan S."/>
            <person name="Sone E.D."/>
            <person name="Koren S."/>
            <person name="Silverstein K.A.T."/>
            <person name="Beckman K.B."/>
            <person name="Gohl D.M."/>
        </authorList>
    </citation>
    <scope>NUCLEOTIDE SEQUENCE</scope>
    <source>
        <strain evidence="11">Duluth1</strain>
        <tissue evidence="11">Whole animal</tissue>
    </source>
</reference>
<dbReference type="AlphaFoldDB" id="A0A9D4QPM6"/>
<dbReference type="InterPro" id="IPR003599">
    <property type="entry name" value="Ig_sub"/>
</dbReference>